<dbReference type="GO" id="GO:0012505">
    <property type="term" value="C:endomembrane system"/>
    <property type="evidence" value="ECO:0007669"/>
    <property type="project" value="UniProtKB-SubCell"/>
</dbReference>
<evidence type="ECO:0000256" key="10">
    <source>
        <dbReference type="PROSITE-ProRule" id="PRU00068"/>
    </source>
</evidence>
<sequence>MKSLPHRIALLGAVCGLVRLVCAHRNTGLRGAEAAWSREEAGAEAGAGADRRQGTSPVQLSLRSHQQPGSGRRHSLDTRVSNGQPAASHPSIHVAQTSFLVEAFGSSFILDVELNHDLLSSQYVERNIEAGGKSVESRGGEHCYYHGIIRGNAESSVALSTCHGLHGMFHDGNHTYIIEPLLRNDENILNESHLVYQAARRHLPLEILPSDIENSDIFRRRADQKELLRKKRQVHRIRRNVQNETKYIELMIVNDHFMFKKHRLLVGMTNNFAKSIVNQADLLFKEHLNTRIALVAMETWAVDNKFSIDENPQVTLREFMKYRRDFIKEKSDAVHLFSGSSFKSSQSGAAYLGGICSLSKGGGVNEFGNVGGMAVTLAQSLAQNLGIFSEKKRNINDCKCDDKWAGCIMEDSGYYLPQKFSKCNIEEYHDFLNSGGGSCLFNKPTKLLEPPDCGNGFVESGEECDCGTVAECTKEGGDCCQKCKLIDGAKCSNGLCCHECQIKPKGDVCREEVNDCDIPEVCNGNSSQCPRNVLKMDGYTCDKTEGRCFDGRCKSRERQCKYIWGEKATAADRLCYEKLNIEGTEKGNCGKSKDKDTWIQCKKQDVLCGYLLCSNTLRHPKVGELWGDVTLSSILQKHKSINCSGGHVKLDVDTDLGYVEDGSPCGNDRMCFEHKCLPLQKFNFSVCSSTNGTQNCSGHGICSNEKKCVCGESWRGDDCSVYFPVGIGKVAPVGHGSGRTNIIIGAIAGTILVAALLLGGTAWVYKNFRQGRQMPQGDYVKKPEDADSFYNDIPPGVSSNFSASSSKKRSNGLSHSWSERIPEEKHISEVCENGRPRSNSWQGNLGANRKKMKGKKFRPRSNSTEQCNRNMGEGTLSPAKSHSSSNGSIASSRKCPYPMPPLPDEEGKVGRQSARLWETSI</sequence>
<dbReference type="InterPro" id="IPR001762">
    <property type="entry name" value="Disintegrin_dom"/>
</dbReference>
<keyword evidence="6 13" id="KW-0472">Membrane</keyword>
<evidence type="ECO:0000259" key="15">
    <source>
        <dbReference type="PROSITE" id="PS50026"/>
    </source>
</evidence>
<dbReference type="STRING" id="7868.ENSCMIP00000040234"/>
<dbReference type="PRINTS" id="PR00289">
    <property type="entry name" value="DISINTEGRIN"/>
</dbReference>
<keyword evidence="2" id="KW-0165">Cleavage on pair of basic residues</keyword>
<dbReference type="PROSITE" id="PS50214">
    <property type="entry name" value="DISINTEGRIN_2"/>
    <property type="match status" value="1"/>
</dbReference>
<dbReference type="GO" id="GO:0007229">
    <property type="term" value="P:integrin-mediated signaling pathway"/>
    <property type="evidence" value="ECO:0007669"/>
    <property type="project" value="UniProtKB-KW"/>
</dbReference>
<keyword evidence="5 13" id="KW-1133">Transmembrane helix</keyword>
<evidence type="ECO:0000256" key="2">
    <source>
        <dbReference type="ARBA" id="ARBA00022685"/>
    </source>
</evidence>
<dbReference type="OMA" id="TAWGYNM"/>
<organism evidence="18">
    <name type="scientific">Callorhinchus milii</name>
    <name type="common">Ghost shark</name>
    <dbReference type="NCBI Taxonomy" id="7868"/>
    <lineage>
        <taxon>Eukaryota</taxon>
        <taxon>Metazoa</taxon>
        <taxon>Chordata</taxon>
        <taxon>Craniata</taxon>
        <taxon>Vertebrata</taxon>
        <taxon>Chondrichthyes</taxon>
        <taxon>Holocephali</taxon>
        <taxon>Chimaeriformes</taxon>
        <taxon>Callorhinchidae</taxon>
        <taxon>Callorhinchus</taxon>
    </lineage>
</organism>
<dbReference type="Proteomes" id="UP000314986">
    <property type="component" value="Unassembled WGS sequence"/>
</dbReference>
<evidence type="ECO:0000256" key="6">
    <source>
        <dbReference type="ARBA" id="ARBA00023136"/>
    </source>
</evidence>
<keyword evidence="1 11" id="KW-0245">EGF-like domain</keyword>
<dbReference type="GO" id="GO:0098839">
    <property type="term" value="C:postsynaptic density membrane"/>
    <property type="evidence" value="ECO:0007669"/>
    <property type="project" value="TreeGrafter"/>
</dbReference>
<keyword evidence="3 13" id="KW-0812">Transmembrane</keyword>
<evidence type="ECO:0000256" key="13">
    <source>
        <dbReference type="SAM" id="Phobius"/>
    </source>
</evidence>
<feature type="domain" description="Disintegrin" evidence="16">
    <location>
        <begin position="450"/>
        <end position="537"/>
    </location>
</feature>
<feature type="compositionally biased region" description="Polar residues" evidence="12">
    <location>
        <begin position="860"/>
        <end position="869"/>
    </location>
</feature>
<dbReference type="Gene3D" id="3.40.390.10">
    <property type="entry name" value="Collagenase (Catalytic Domain)"/>
    <property type="match status" value="1"/>
</dbReference>
<accession>V9KBE1</accession>
<evidence type="ECO:0000256" key="14">
    <source>
        <dbReference type="SAM" id="SignalP"/>
    </source>
</evidence>
<dbReference type="InterPro" id="IPR001590">
    <property type="entry name" value="Peptidase_M12B"/>
</dbReference>
<dbReference type="Ensembl" id="ENSCMIT00000040806.1">
    <property type="protein sequence ID" value="ENSCMIP00000040234.1"/>
    <property type="gene ID" value="ENSCMIG00000016582.1"/>
</dbReference>
<dbReference type="Pfam" id="PF01562">
    <property type="entry name" value="Pep_M12B_propep"/>
    <property type="match status" value="1"/>
</dbReference>
<keyword evidence="4 14" id="KW-0732">Signal</keyword>
<evidence type="ECO:0000256" key="8">
    <source>
        <dbReference type="ARBA" id="ARBA00023180"/>
    </source>
</evidence>
<dbReference type="GO" id="GO:0004222">
    <property type="term" value="F:metalloendopeptidase activity"/>
    <property type="evidence" value="ECO:0007669"/>
    <property type="project" value="InterPro"/>
</dbReference>
<evidence type="ECO:0000256" key="5">
    <source>
        <dbReference type="ARBA" id="ARBA00022989"/>
    </source>
</evidence>
<feature type="compositionally biased region" description="Low complexity" evidence="12">
    <location>
        <begin position="881"/>
        <end position="892"/>
    </location>
</feature>
<feature type="chain" id="PRO_5044739478" evidence="14">
    <location>
        <begin position="24"/>
        <end position="921"/>
    </location>
</feature>
<dbReference type="InterPro" id="IPR006586">
    <property type="entry name" value="ADAM_Cys-rich"/>
</dbReference>
<feature type="region of interest" description="Disordered" evidence="12">
    <location>
        <begin position="33"/>
        <end position="89"/>
    </location>
</feature>
<dbReference type="PROSITE" id="PS50215">
    <property type="entry name" value="ADAM_MEPRO"/>
    <property type="match status" value="1"/>
</dbReference>
<feature type="domain" description="EGF-like" evidence="15">
    <location>
        <begin position="683"/>
        <end position="720"/>
    </location>
</feature>
<feature type="compositionally biased region" description="Basic residues" evidence="12">
    <location>
        <begin position="848"/>
        <end position="859"/>
    </location>
</feature>
<evidence type="ECO:0000313" key="19">
    <source>
        <dbReference type="Ensembl" id="ENSCMIP00000040234.1"/>
    </source>
</evidence>
<dbReference type="InterPro" id="IPR018358">
    <property type="entry name" value="Disintegrin_CS"/>
</dbReference>
<dbReference type="GO" id="GO:0006508">
    <property type="term" value="P:proteolysis"/>
    <property type="evidence" value="ECO:0007669"/>
    <property type="project" value="InterPro"/>
</dbReference>
<dbReference type="InterPro" id="IPR002870">
    <property type="entry name" value="Peptidase_M12B_N"/>
</dbReference>
<evidence type="ECO:0000256" key="11">
    <source>
        <dbReference type="PROSITE-ProRule" id="PRU00076"/>
    </source>
</evidence>
<dbReference type="Pfam" id="PF00200">
    <property type="entry name" value="Disintegrin"/>
    <property type="match status" value="1"/>
</dbReference>
<dbReference type="SMART" id="SM00608">
    <property type="entry name" value="ACR"/>
    <property type="match status" value="1"/>
</dbReference>
<reference evidence="18 20" key="3">
    <citation type="journal article" date="2014" name="Nature">
        <title>Elephant shark genome provides unique insights into gnathostome evolution.</title>
        <authorList>
            <consortium name="International Elephant Shark Genome Sequencing Consortium"/>
            <person name="Venkatesh B."/>
            <person name="Lee A.P."/>
            <person name="Ravi V."/>
            <person name="Maurya A.K."/>
            <person name="Lian M.M."/>
            <person name="Swann J.B."/>
            <person name="Ohta Y."/>
            <person name="Flajnik M.F."/>
            <person name="Sutoh Y."/>
            <person name="Kasahara M."/>
            <person name="Hoon S."/>
            <person name="Gangu V."/>
            <person name="Roy S.W."/>
            <person name="Irimia M."/>
            <person name="Korzh V."/>
            <person name="Kondrychyn I."/>
            <person name="Lim Z.W."/>
            <person name="Tay B.H."/>
            <person name="Tohari S."/>
            <person name="Kong K.W."/>
            <person name="Ho S."/>
            <person name="Lorente-Galdos B."/>
            <person name="Quilez J."/>
            <person name="Marques-Bonet T."/>
            <person name="Raney B.J."/>
            <person name="Ingham P.W."/>
            <person name="Tay A."/>
            <person name="Hillier L.W."/>
            <person name="Minx P."/>
            <person name="Boehm T."/>
            <person name="Wilson R.K."/>
            <person name="Brenner S."/>
            <person name="Warren W.C."/>
        </authorList>
    </citation>
    <scope>NUCLEOTIDE SEQUENCE</scope>
    <source>
        <tissue evidence="18">Brain</tissue>
    </source>
</reference>
<feature type="disulfide bond" evidence="11">
    <location>
        <begin position="710"/>
        <end position="719"/>
    </location>
</feature>
<dbReference type="InterPro" id="IPR036436">
    <property type="entry name" value="Disintegrin_dom_sf"/>
</dbReference>
<dbReference type="Gene3D" id="4.10.70.10">
    <property type="entry name" value="Disintegrin domain"/>
    <property type="match status" value="1"/>
</dbReference>
<comment type="subcellular location">
    <subcellularLocation>
        <location evidence="9">Endomembrane system</location>
        <topology evidence="9">Single-pass type I membrane protein</topology>
    </subcellularLocation>
</comment>
<dbReference type="SUPFAM" id="SSF57552">
    <property type="entry name" value="Blood coagulation inhibitor (disintegrin)"/>
    <property type="match status" value="1"/>
</dbReference>
<dbReference type="SUPFAM" id="SSF55486">
    <property type="entry name" value="Metalloproteases ('zincins'), catalytic domain"/>
    <property type="match status" value="1"/>
</dbReference>
<evidence type="ECO:0000256" key="12">
    <source>
        <dbReference type="SAM" id="MobiDB-lite"/>
    </source>
</evidence>
<feature type="disulfide bond" evidence="10">
    <location>
        <begin position="509"/>
        <end position="529"/>
    </location>
</feature>
<evidence type="ECO:0000256" key="9">
    <source>
        <dbReference type="ARBA" id="ARBA00046288"/>
    </source>
</evidence>
<dbReference type="PANTHER" id="PTHR11905:SF14">
    <property type="entry name" value="DISINTEGRIN AND METALLOPROTEINASE DOMAIN-CONTAINING PROTEIN 22"/>
    <property type="match status" value="1"/>
</dbReference>
<dbReference type="Pfam" id="PF01421">
    <property type="entry name" value="Reprolysin"/>
    <property type="match status" value="1"/>
</dbReference>
<feature type="transmembrane region" description="Helical" evidence="13">
    <location>
        <begin position="742"/>
        <end position="765"/>
    </location>
</feature>
<dbReference type="GeneTree" id="ENSGT00940000156889"/>
<evidence type="ECO:0000256" key="3">
    <source>
        <dbReference type="ARBA" id="ARBA00022692"/>
    </source>
</evidence>
<feature type="domain" description="Peptidase M12B" evidence="17">
    <location>
        <begin position="246"/>
        <end position="444"/>
    </location>
</feature>
<dbReference type="EMBL" id="JW862592">
    <property type="protein sequence ID" value="AFO95109.1"/>
    <property type="molecule type" value="mRNA"/>
</dbReference>
<feature type="compositionally biased region" description="Polar residues" evidence="12">
    <location>
        <begin position="836"/>
        <end position="845"/>
    </location>
</feature>
<reference evidence="20" key="1">
    <citation type="journal article" date="2006" name="Science">
        <title>Ancient noncoding elements conserved in the human genome.</title>
        <authorList>
            <person name="Venkatesh B."/>
            <person name="Kirkness E.F."/>
            <person name="Loh Y.H."/>
            <person name="Halpern A.L."/>
            <person name="Lee A.P."/>
            <person name="Johnson J."/>
            <person name="Dandona N."/>
            <person name="Viswanathan L.D."/>
            <person name="Tay A."/>
            <person name="Venter J.C."/>
            <person name="Strausberg R.L."/>
            <person name="Brenner S."/>
        </authorList>
    </citation>
    <scope>NUCLEOTIDE SEQUENCE [LARGE SCALE GENOMIC DNA]</scope>
</reference>
<dbReference type="FunFam" id="4.10.70.10:FF:000001">
    <property type="entry name" value="Disintegrin and metalloproteinase domain-containing protein 22"/>
    <property type="match status" value="1"/>
</dbReference>
<dbReference type="InterPro" id="IPR034027">
    <property type="entry name" value="Reprolysin_adamalysin"/>
</dbReference>
<name>V9KBE1_CALMI</name>
<evidence type="ECO:0000313" key="20">
    <source>
        <dbReference type="Proteomes" id="UP000314986"/>
    </source>
</evidence>
<evidence type="ECO:0000313" key="18">
    <source>
        <dbReference type="EMBL" id="AFO95109.1"/>
    </source>
</evidence>
<feature type="region of interest" description="Disordered" evidence="12">
    <location>
        <begin position="833"/>
        <end position="921"/>
    </location>
</feature>
<reference evidence="20" key="2">
    <citation type="journal article" date="2007" name="PLoS Biol.">
        <title>Survey sequencing and comparative analysis of the elephant shark (Callorhinchus milii) genome.</title>
        <authorList>
            <person name="Venkatesh B."/>
            <person name="Kirkness E.F."/>
            <person name="Loh Y.H."/>
            <person name="Halpern A.L."/>
            <person name="Lee A.P."/>
            <person name="Johnson J."/>
            <person name="Dandona N."/>
            <person name="Viswanathan L.D."/>
            <person name="Tay A."/>
            <person name="Venter J.C."/>
            <person name="Strausberg R.L."/>
            <person name="Brenner S."/>
        </authorList>
    </citation>
    <scope>NUCLEOTIDE SEQUENCE [LARGE SCALE GENOMIC DNA]</scope>
</reference>
<dbReference type="CDD" id="cd04269">
    <property type="entry name" value="ZnMc_adamalysin_II_like"/>
    <property type="match status" value="1"/>
</dbReference>
<reference evidence="19" key="4">
    <citation type="submission" date="2025-05" db="UniProtKB">
        <authorList>
            <consortium name="Ensembl"/>
        </authorList>
    </citation>
    <scope>IDENTIFICATION</scope>
</reference>
<dbReference type="AlphaFoldDB" id="V9KBE1"/>
<dbReference type="PANTHER" id="PTHR11905">
    <property type="entry name" value="ADAM A DISINTEGRIN AND METALLOPROTEASE DOMAIN"/>
    <property type="match status" value="1"/>
</dbReference>
<comment type="caution">
    <text evidence="11">Lacks conserved residue(s) required for the propagation of feature annotation.</text>
</comment>
<dbReference type="PROSITE" id="PS00427">
    <property type="entry name" value="DISINTEGRIN_1"/>
    <property type="match status" value="1"/>
</dbReference>
<dbReference type="PROSITE" id="PS50026">
    <property type="entry name" value="EGF_3"/>
    <property type="match status" value="1"/>
</dbReference>
<dbReference type="Pfam" id="PF08516">
    <property type="entry name" value="ADAM_CR"/>
    <property type="match status" value="1"/>
</dbReference>
<keyword evidence="20" id="KW-1185">Reference proteome</keyword>
<dbReference type="SMART" id="SM00050">
    <property type="entry name" value="DISIN"/>
    <property type="match status" value="1"/>
</dbReference>
<dbReference type="Gene3D" id="2.10.25.10">
    <property type="entry name" value="Laminin"/>
    <property type="match status" value="1"/>
</dbReference>
<feature type="compositionally biased region" description="Polar residues" evidence="12">
    <location>
        <begin position="54"/>
        <end position="69"/>
    </location>
</feature>
<dbReference type="FunFam" id="3.40.390.10:FF:000014">
    <property type="entry name" value="disintegrin and metalloproteinase domain-containing protein 11"/>
    <property type="match status" value="1"/>
</dbReference>
<dbReference type="PROSITE" id="PS00022">
    <property type="entry name" value="EGF_1"/>
    <property type="match status" value="1"/>
</dbReference>
<evidence type="ECO:0000256" key="4">
    <source>
        <dbReference type="ARBA" id="ARBA00022729"/>
    </source>
</evidence>
<dbReference type="InterPro" id="IPR000742">
    <property type="entry name" value="EGF"/>
</dbReference>
<proteinExistence type="evidence at transcript level"/>
<evidence type="ECO:0000256" key="7">
    <source>
        <dbReference type="ARBA" id="ARBA00023157"/>
    </source>
</evidence>
<evidence type="ECO:0000256" key="1">
    <source>
        <dbReference type="ARBA" id="ARBA00022536"/>
    </source>
</evidence>
<evidence type="ECO:0000259" key="17">
    <source>
        <dbReference type="PROSITE" id="PS50215"/>
    </source>
</evidence>
<evidence type="ECO:0000259" key="16">
    <source>
        <dbReference type="PROSITE" id="PS50214"/>
    </source>
</evidence>
<feature type="signal peptide" evidence="14">
    <location>
        <begin position="1"/>
        <end position="23"/>
    </location>
</feature>
<keyword evidence="18" id="KW-0401">Integrin</keyword>
<keyword evidence="7 11" id="KW-1015">Disulfide bond</keyword>
<keyword evidence="8" id="KW-0325">Glycoprotein</keyword>
<dbReference type="InterPro" id="IPR024079">
    <property type="entry name" value="MetalloPept_cat_dom_sf"/>
</dbReference>
<protein>
    <submittedName>
        <fullName evidence="19">ADAM metallopeptidase domain 22</fullName>
    </submittedName>
    <submittedName>
        <fullName evidence="18">Disintegrin and metalloproteinase domain-containing protein 22</fullName>
    </submittedName>
</protein>